<protein>
    <submittedName>
        <fullName evidence="10">Transcriptional regulator</fullName>
    </submittedName>
</protein>
<evidence type="ECO:0000256" key="6">
    <source>
        <dbReference type="PROSITE-ProRule" id="PRU00169"/>
    </source>
</evidence>
<keyword evidence="11" id="KW-1185">Reference proteome</keyword>
<comment type="caution">
    <text evidence="10">The sequence shown here is derived from an EMBL/GenBank/DDBJ whole genome shotgun (WGS) entry which is preliminary data.</text>
</comment>
<feature type="modified residue" description="4-aspartylphosphate" evidence="6">
    <location>
        <position position="52"/>
    </location>
</feature>
<name>A0A2P2GVH1_STREW</name>
<dbReference type="GO" id="GO:0000156">
    <property type="term" value="F:phosphorelay response regulator activity"/>
    <property type="evidence" value="ECO:0007669"/>
    <property type="project" value="TreeGrafter"/>
</dbReference>
<evidence type="ECO:0000259" key="8">
    <source>
        <dbReference type="PROSITE" id="PS50110"/>
    </source>
</evidence>
<dbReference type="Gene3D" id="3.40.50.2300">
    <property type="match status" value="1"/>
</dbReference>
<dbReference type="SMART" id="SM00448">
    <property type="entry name" value="REC"/>
    <property type="match status" value="1"/>
</dbReference>
<dbReference type="SUPFAM" id="SSF52172">
    <property type="entry name" value="CheY-like"/>
    <property type="match status" value="1"/>
</dbReference>
<dbReference type="OrthoDB" id="4127044at2"/>
<dbReference type="PROSITE" id="PS51755">
    <property type="entry name" value="OMPR_PHOB"/>
    <property type="match status" value="1"/>
</dbReference>
<dbReference type="GO" id="GO:0006355">
    <property type="term" value="P:regulation of DNA-templated transcription"/>
    <property type="evidence" value="ECO:0007669"/>
    <property type="project" value="InterPro"/>
</dbReference>
<dbReference type="PROSITE" id="PS50110">
    <property type="entry name" value="RESPONSE_REGULATORY"/>
    <property type="match status" value="1"/>
</dbReference>
<dbReference type="InterPro" id="IPR036388">
    <property type="entry name" value="WH-like_DNA-bd_sf"/>
</dbReference>
<dbReference type="GO" id="GO:0032993">
    <property type="term" value="C:protein-DNA complex"/>
    <property type="evidence" value="ECO:0007669"/>
    <property type="project" value="TreeGrafter"/>
</dbReference>
<sequence length="228" mass="25626">MTRLLVVEDDPDLSLALRVLLGRRGYEVSLAADGREALRLLFAEHPSLMVLDLLLPGLDGWQVLDRTRDMSDVPVLVLSGLGAVDDRVRGLRSGADDYLVKPFAQAELLARVEALLRRSGPGRWAGEPVEEDLRLVPERRSALWHGGEIRLSDIEYRLLQLLVRNRGRVVTTEQLLDQVWDDTTAIGRDRVKFAVLRLRRKLRASAGPQVRDPIEAVRGMGYRYESSG</sequence>
<dbReference type="Gene3D" id="6.10.250.690">
    <property type="match status" value="1"/>
</dbReference>
<dbReference type="Pfam" id="PF00072">
    <property type="entry name" value="Response_reg"/>
    <property type="match status" value="1"/>
</dbReference>
<evidence type="ECO:0000313" key="10">
    <source>
        <dbReference type="EMBL" id="KKZ75494.1"/>
    </source>
</evidence>
<proteinExistence type="predicted"/>
<dbReference type="InterPro" id="IPR001789">
    <property type="entry name" value="Sig_transdc_resp-reg_receiver"/>
</dbReference>
<dbReference type="GO" id="GO:0000976">
    <property type="term" value="F:transcription cis-regulatory region binding"/>
    <property type="evidence" value="ECO:0007669"/>
    <property type="project" value="TreeGrafter"/>
</dbReference>
<dbReference type="SMART" id="SM00862">
    <property type="entry name" value="Trans_reg_C"/>
    <property type="match status" value="1"/>
</dbReference>
<dbReference type="InterPro" id="IPR039420">
    <property type="entry name" value="WalR-like"/>
</dbReference>
<feature type="domain" description="OmpR/PhoB-type" evidence="9">
    <location>
        <begin position="125"/>
        <end position="226"/>
    </location>
</feature>
<dbReference type="RefSeq" id="WP_046905588.1">
    <property type="nucleotide sequence ID" value="NZ_BAAAXG010000026.1"/>
</dbReference>
<dbReference type="GO" id="GO:0005829">
    <property type="term" value="C:cytosol"/>
    <property type="evidence" value="ECO:0007669"/>
    <property type="project" value="TreeGrafter"/>
</dbReference>
<feature type="domain" description="Response regulatory" evidence="8">
    <location>
        <begin position="3"/>
        <end position="116"/>
    </location>
</feature>
<dbReference type="CDD" id="cd00383">
    <property type="entry name" value="trans_reg_C"/>
    <property type="match status" value="1"/>
</dbReference>
<keyword evidence="1 6" id="KW-0597">Phosphoprotein</keyword>
<dbReference type="InterPro" id="IPR001867">
    <property type="entry name" value="OmpR/PhoB-type_DNA-bd"/>
</dbReference>
<keyword evidence="2" id="KW-0902">Two-component regulatory system</keyword>
<keyword evidence="4 7" id="KW-0238">DNA-binding</keyword>
<evidence type="ECO:0000313" key="11">
    <source>
        <dbReference type="Proteomes" id="UP000265325"/>
    </source>
</evidence>
<dbReference type="AlphaFoldDB" id="A0A2P2GVH1"/>
<evidence type="ECO:0000256" key="7">
    <source>
        <dbReference type="PROSITE-ProRule" id="PRU01091"/>
    </source>
</evidence>
<reference evidence="10 11" key="1">
    <citation type="submission" date="2015-05" db="EMBL/GenBank/DDBJ databases">
        <title>Draft Genome assembly of Streptomyces showdoensis.</title>
        <authorList>
            <person name="Thapa K.K."/>
            <person name="Metsa-Ketela M."/>
        </authorList>
    </citation>
    <scope>NUCLEOTIDE SEQUENCE [LARGE SCALE GENOMIC DNA]</scope>
    <source>
        <strain evidence="10 11">ATCC 15227</strain>
    </source>
</reference>
<keyword evidence="3" id="KW-0805">Transcription regulation</keyword>
<dbReference type="Gene3D" id="1.10.10.10">
    <property type="entry name" value="Winged helix-like DNA-binding domain superfamily/Winged helix DNA-binding domain"/>
    <property type="match status" value="1"/>
</dbReference>
<dbReference type="EMBL" id="LAQS01000002">
    <property type="protein sequence ID" value="KKZ75494.1"/>
    <property type="molecule type" value="Genomic_DNA"/>
</dbReference>
<keyword evidence="5" id="KW-0804">Transcription</keyword>
<dbReference type="PANTHER" id="PTHR48111">
    <property type="entry name" value="REGULATOR OF RPOS"/>
    <property type="match status" value="1"/>
</dbReference>
<dbReference type="InterPro" id="IPR011006">
    <property type="entry name" value="CheY-like_superfamily"/>
</dbReference>
<dbReference type="Pfam" id="PF00486">
    <property type="entry name" value="Trans_reg_C"/>
    <property type="match status" value="1"/>
</dbReference>
<evidence type="ECO:0000256" key="5">
    <source>
        <dbReference type="ARBA" id="ARBA00023163"/>
    </source>
</evidence>
<gene>
    <name evidence="10" type="ORF">VO63_01300</name>
</gene>
<feature type="DNA-binding region" description="OmpR/PhoB-type" evidence="7">
    <location>
        <begin position="125"/>
        <end position="226"/>
    </location>
</feature>
<evidence type="ECO:0000256" key="1">
    <source>
        <dbReference type="ARBA" id="ARBA00022553"/>
    </source>
</evidence>
<dbReference type="Proteomes" id="UP000265325">
    <property type="component" value="Unassembled WGS sequence"/>
</dbReference>
<dbReference type="PANTHER" id="PTHR48111:SF1">
    <property type="entry name" value="TWO-COMPONENT RESPONSE REGULATOR ORR33"/>
    <property type="match status" value="1"/>
</dbReference>
<evidence type="ECO:0000256" key="2">
    <source>
        <dbReference type="ARBA" id="ARBA00023012"/>
    </source>
</evidence>
<evidence type="ECO:0000256" key="3">
    <source>
        <dbReference type="ARBA" id="ARBA00023015"/>
    </source>
</evidence>
<accession>A0A2P2GVH1</accession>
<evidence type="ECO:0000259" key="9">
    <source>
        <dbReference type="PROSITE" id="PS51755"/>
    </source>
</evidence>
<evidence type="ECO:0000256" key="4">
    <source>
        <dbReference type="ARBA" id="ARBA00023125"/>
    </source>
</evidence>
<organism evidence="10 11">
    <name type="scientific">Streptomyces showdoensis</name>
    <dbReference type="NCBI Taxonomy" id="68268"/>
    <lineage>
        <taxon>Bacteria</taxon>
        <taxon>Bacillati</taxon>
        <taxon>Actinomycetota</taxon>
        <taxon>Actinomycetes</taxon>
        <taxon>Kitasatosporales</taxon>
        <taxon>Streptomycetaceae</taxon>
        <taxon>Streptomyces</taxon>
    </lineage>
</organism>